<dbReference type="Pfam" id="PF07833">
    <property type="entry name" value="Cu_amine_oxidN1"/>
    <property type="match status" value="1"/>
</dbReference>
<dbReference type="EMBL" id="NHRJ02000002">
    <property type="protein sequence ID" value="PZE21764.1"/>
    <property type="molecule type" value="Genomic_DNA"/>
</dbReference>
<evidence type="ECO:0000313" key="4">
    <source>
        <dbReference type="EMBL" id="PZE21764.1"/>
    </source>
</evidence>
<feature type="compositionally biased region" description="Polar residues" evidence="1">
    <location>
        <begin position="495"/>
        <end position="509"/>
    </location>
</feature>
<feature type="chain" id="PRO_5016040152" evidence="2">
    <location>
        <begin position="31"/>
        <end position="625"/>
    </location>
</feature>
<dbReference type="Gene3D" id="2.60.40.10">
    <property type="entry name" value="Immunoglobulins"/>
    <property type="match status" value="1"/>
</dbReference>
<evidence type="ECO:0000259" key="3">
    <source>
        <dbReference type="Pfam" id="PF07833"/>
    </source>
</evidence>
<feature type="region of interest" description="Disordered" evidence="1">
    <location>
        <begin position="493"/>
        <end position="533"/>
    </location>
</feature>
<dbReference type="Proteomes" id="UP000214746">
    <property type="component" value="Unassembled WGS sequence"/>
</dbReference>
<feature type="domain" description="Copper amine oxidase-like N-terminal" evidence="3">
    <location>
        <begin position="50"/>
        <end position="155"/>
    </location>
</feature>
<keyword evidence="2" id="KW-0732">Signal</keyword>
<dbReference type="SUPFAM" id="SSF49299">
    <property type="entry name" value="PKD domain"/>
    <property type="match status" value="1"/>
</dbReference>
<dbReference type="SUPFAM" id="SSF55383">
    <property type="entry name" value="Copper amine oxidase, domain N"/>
    <property type="match status" value="2"/>
</dbReference>
<protein>
    <submittedName>
        <fullName evidence="4">Copper amine oxidase N-terminal domain-containing protein</fullName>
    </submittedName>
</protein>
<keyword evidence="5" id="KW-1185">Reference proteome</keyword>
<comment type="caution">
    <text evidence="4">The sequence shown here is derived from an EMBL/GenBank/DDBJ whole genome shotgun (WGS) entry which is preliminary data.</text>
</comment>
<feature type="signal peptide" evidence="2">
    <location>
        <begin position="1"/>
        <end position="30"/>
    </location>
</feature>
<evidence type="ECO:0000256" key="1">
    <source>
        <dbReference type="SAM" id="MobiDB-lite"/>
    </source>
</evidence>
<dbReference type="InterPro" id="IPR035986">
    <property type="entry name" value="PKD_dom_sf"/>
</dbReference>
<dbReference type="RefSeq" id="WP_089198905.1">
    <property type="nucleotide sequence ID" value="NZ_NHRJ02000002.1"/>
</dbReference>
<evidence type="ECO:0000313" key="5">
    <source>
        <dbReference type="Proteomes" id="UP000214746"/>
    </source>
</evidence>
<reference evidence="4" key="1">
    <citation type="submission" date="2018-06" db="EMBL/GenBank/DDBJ databases">
        <title>Paenibacillus xerothermodurans sp. nov. an extremely dry heat resistant spore forming bacterium isolated from the soil of Cape Canaveral, Florida.</title>
        <authorList>
            <person name="Seuylemezian A."/>
            <person name="Kaur N."/>
            <person name="Patil P."/>
            <person name="Patil P."/>
            <person name="Mayilraj S."/>
            <person name="Vaishampayan P."/>
        </authorList>
    </citation>
    <scope>NUCLEOTIDE SEQUENCE [LARGE SCALE GENOMIC DNA]</scope>
    <source>
        <strain evidence="4">ATCC 27380</strain>
    </source>
</reference>
<dbReference type="AlphaFoldDB" id="A0A2W1NCR6"/>
<organism evidence="4 5">
    <name type="scientific">Paenibacillus xerothermodurans</name>
    <dbReference type="NCBI Taxonomy" id="1977292"/>
    <lineage>
        <taxon>Bacteria</taxon>
        <taxon>Bacillati</taxon>
        <taxon>Bacillota</taxon>
        <taxon>Bacilli</taxon>
        <taxon>Bacillales</taxon>
        <taxon>Paenibacillaceae</taxon>
        <taxon>Paenibacillus</taxon>
    </lineage>
</organism>
<name>A0A2W1NCR6_PAEXE</name>
<gene>
    <name evidence="4" type="ORF">CBW46_004950</name>
</gene>
<dbReference type="InterPro" id="IPR013783">
    <property type="entry name" value="Ig-like_fold"/>
</dbReference>
<dbReference type="Gene3D" id="3.30.457.10">
    <property type="entry name" value="Copper amine oxidase-like, N-terminal domain"/>
    <property type="match status" value="2"/>
</dbReference>
<accession>A0A2W1NCR6</accession>
<dbReference type="OrthoDB" id="25008at2"/>
<evidence type="ECO:0000256" key="2">
    <source>
        <dbReference type="SAM" id="SignalP"/>
    </source>
</evidence>
<sequence>MHRLFTNWKASGAILSSALAIGLLAPHSAAAVSMSPMTLQLTAGAAEGAINGHTVQLDEPPAVVNGKFYVPAKWVADALGLAMEWDNASSTIRFLADKAYIEFIPGRNIITVNGSELSFQSVAEIRNGRLLVDIEWLSQYADITYRFNAETNSVQLNYIGRPAGPYEESTLVKDEAQPNSRPVALFATGKQTYRLGEPVDYVDLSYDPDSEGLPVYDWTGKEDSFFTPGTHTVTLTVKDGKGNVSAPFSRTINVTDEVFVSENEYPLYFKPAGTLLNKSSLQLATPSLVTPKPAERLNSSDHPAQARSLLLGSSREPVTQKGFLTHGPVDGLTRLYPQYVNGTDSAVQFAILLRNTDVSSPVTVSTSRAAEAPISVYTSVQPHRIIEDFLGAEGSAIADMTVQPGQAVFYKLSSDVAPGQAFHGIYDISVSGPLEASYVMISPGEQPYDLGKYDNALLSGNVKGTTASADVDLEVDARYAAAPLAVGLGAITPTDEASSGAGQPSSGETPGTDADGSLPADSRSGTGAPTADGSLDVTAGVRYRLGVDTTRSTAVLLSPRDGYFQGAAKVNGNMIILPAGGLTPKDAILLHRTEPTDTFVDIELMSAGDTSTVLDVLIVPLENKQ</sequence>
<proteinExistence type="predicted"/>
<dbReference type="InterPro" id="IPR036582">
    <property type="entry name" value="Mao_N_sf"/>
</dbReference>
<dbReference type="InterPro" id="IPR012854">
    <property type="entry name" value="Cu_amine_oxidase-like_N"/>
</dbReference>